<keyword evidence="2" id="KW-1185">Reference proteome</keyword>
<reference evidence="2" key="1">
    <citation type="journal article" date="2018" name="BMC Genomics">
        <title>Genomic insights into host adaptation between the wheat stripe rust pathogen (Puccinia striiformis f. sp. tritici) and the barley stripe rust pathogen (Puccinia striiformis f. sp. hordei).</title>
        <authorList>
            <person name="Xia C."/>
            <person name="Wang M."/>
            <person name="Yin C."/>
            <person name="Cornejo O.E."/>
            <person name="Hulbert S.H."/>
            <person name="Chen X."/>
        </authorList>
    </citation>
    <scope>NUCLEOTIDE SEQUENCE [LARGE SCALE GENOMIC DNA]</scope>
    <source>
        <strain evidence="2">93-210</strain>
    </source>
</reference>
<gene>
    <name evidence="1" type="ORF">MJO28_005547</name>
</gene>
<organism evidence="1 2">
    <name type="scientific">Puccinia striiformis f. sp. tritici</name>
    <dbReference type="NCBI Taxonomy" id="168172"/>
    <lineage>
        <taxon>Eukaryota</taxon>
        <taxon>Fungi</taxon>
        <taxon>Dikarya</taxon>
        <taxon>Basidiomycota</taxon>
        <taxon>Pucciniomycotina</taxon>
        <taxon>Pucciniomycetes</taxon>
        <taxon>Pucciniales</taxon>
        <taxon>Pucciniaceae</taxon>
        <taxon>Puccinia</taxon>
    </lineage>
</organism>
<dbReference type="Proteomes" id="UP001060170">
    <property type="component" value="Chromosome 5"/>
</dbReference>
<comment type="caution">
    <text evidence="1">The sequence shown here is derived from an EMBL/GenBank/DDBJ whole genome shotgun (WGS) entry which is preliminary data.</text>
</comment>
<proteinExistence type="predicted"/>
<protein>
    <submittedName>
        <fullName evidence="1">Uncharacterized protein</fullName>
    </submittedName>
</protein>
<reference evidence="2" key="2">
    <citation type="journal article" date="2018" name="Mol. Plant Microbe Interact.">
        <title>Genome sequence resources for the wheat stripe rust pathogen (Puccinia striiformis f. sp. tritici) and the barley stripe rust pathogen (Puccinia striiformis f. sp. hordei).</title>
        <authorList>
            <person name="Xia C."/>
            <person name="Wang M."/>
            <person name="Yin C."/>
            <person name="Cornejo O.E."/>
            <person name="Hulbert S.H."/>
            <person name="Chen X."/>
        </authorList>
    </citation>
    <scope>NUCLEOTIDE SEQUENCE [LARGE SCALE GENOMIC DNA]</scope>
    <source>
        <strain evidence="2">93-210</strain>
    </source>
</reference>
<accession>A0ACC0EMR2</accession>
<dbReference type="EMBL" id="CM045869">
    <property type="protein sequence ID" value="KAI7955147.1"/>
    <property type="molecule type" value="Genomic_DNA"/>
</dbReference>
<evidence type="ECO:0000313" key="1">
    <source>
        <dbReference type="EMBL" id="KAI7955147.1"/>
    </source>
</evidence>
<reference evidence="1 2" key="3">
    <citation type="journal article" date="2022" name="Microbiol. Spectr.">
        <title>Folding features and dynamics of 3D genome architecture in plant fungal pathogens.</title>
        <authorList>
            <person name="Xia C."/>
        </authorList>
    </citation>
    <scope>NUCLEOTIDE SEQUENCE [LARGE SCALE GENOMIC DNA]</scope>
    <source>
        <strain evidence="1 2">93-210</strain>
    </source>
</reference>
<name>A0ACC0EMR2_9BASI</name>
<sequence length="239" mass="26712">MNRLQPPTTPTILRLTPSSRRLYSPSQQLLTQLPSSTASPRPLLQTTPSTNTNNEVMPTVPISPAIIHHSQQLEIGPPSTPTPHDGIDESPKDSTAKKRALRSDVWDHYGKVKINGQAKARCHYCPAILSAGSNSGTTHLRRHTVTCQQVNGVNSTCPKGSRAWVFSQHRSQEEFSKMVVEHEYCFAMAGHQRFIKFMGTTQPGFVVPSRKTLRNDCWDPVYYNKPCVPCHEGNRKRTS</sequence>
<evidence type="ECO:0000313" key="2">
    <source>
        <dbReference type="Proteomes" id="UP001060170"/>
    </source>
</evidence>